<feature type="transmembrane region" description="Helical" evidence="1">
    <location>
        <begin position="6"/>
        <end position="23"/>
    </location>
</feature>
<name>A0A3B0YNQ1_9ZZZZ</name>
<sequence>MAFSIKNFSLFIIFVPIAFYTIHSGLTNRSLKGDVLLILFAMILLLIVLRDWFVLPDTILFYTALVLMIIGFGYSLIKILGLRTTESPYVLIIISYGYSFLMDFVGFSNSVVAIFLIISWAVYLVNTKIRKKDK</sequence>
<reference evidence="2" key="1">
    <citation type="submission" date="2018-06" db="EMBL/GenBank/DDBJ databases">
        <authorList>
            <person name="Zhirakovskaya E."/>
        </authorList>
    </citation>
    <scope>NUCLEOTIDE SEQUENCE</scope>
</reference>
<gene>
    <name evidence="2" type="ORF">MNBD_GAMMA12-790</name>
</gene>
<feature type="transmembrane region" description="Helical" evidence="1">
    <location>
        <begin position="59"/>
        <end position="77"/>
    </location>
</feature>
<accession>A0A3B0YNQ1</accession>
<protein>
    <submittedName>
        <fullName evidence="2">Uncharacterized protein</fullName>
    </submittedName>
</protein>
<proteinExistence type="predicted"/>
<keyword evidence="1" id="KW-1133">Transmembrane helix</keyword>
<feature type="transmembrane region" description="Helical" evidence="1">
    <location>
        <begin position="35"/>
        <end position="53"/>
    </location>
</feature>
<dbReference type="EMBL" id="UOFL01000209">
    <property type="protein sequence ID" value="VAW81011.1"/>
    <property type="molecule type" value="Genomic_DNA"/>
</dbReference>
<evidence type="ECO:0000256" key="1">
    <source>
        <dbReference type="SAM" id="Phobius"/>
    </source>
</evidence>
<organism evidence="2">
    <name type="scientific">hydrothermal vent metagenome</name>
    <dbReference type="NCBI Taxonomy" id="652676"/>
    <lineage>
        <taxon>unclassified sequences</taxon>
        <taxon>metagenomes</taxon>
        <taxon>ecological metagenomes</taxon>
    </lineage>
</organism>
<dbReference type="AlphaFoldDB" id="A0A3B0YNQ1"/>
<feature type="transmembrane region" description="Helical" evidence="1">
    <location>
        <begin position="111"/>
        <end position="129"/>
    </location>
</feature>
<keyword evidence="1" id="KW-0472">Membrane</keyword>
<keyword evidence="1" id="KW-0812">Transmembrane</keyword>
<evidence type="ECO:0000313" key="2">
    <source>
        <dbReference type="EMBL" id="VAW81011.1"/>
    </source>
</evidence>